<gene>
    <name evidence="2" type="ORF">GCM10009759_04350</name>
</gene>
<organism evidence="2 3">
    <name type="scientific">Kitasatospora saccharophila</name>
    <dbReference type="NCBI Taxonomy" id="407973"/>
    <lineage>
        <taxon>Bacteria</taxon>
        <taxon>Bacillati</taxon>
        <taxon>Actinomycetota</taxon>
        <taxon>Actinomycetes</taxon>
        <taxon>Kitasatosporales</taxon>
        <taxon>Streptomycetaceae</taxon>
        <taxon>Kitasatospora</taxon>
    </lineage>
</organism>
<protein>
    <recommendedName>
        <fullName evidence="4">Antitoxin VbhA domain-containing protein</fullName>
    </recommendedName>
</protein>
<evidence type="ECO:0000313" key="2">
    <source>
        <dbReference type="EMBL" id="GAA2084938.1"/>
    </source>
</evidence>
<accession>A0ABP5HRG9</accession>
<keyword evidence="3" id="KW-1185">Reference proteome</keyword>
<dbReference type="EMBL" id="BAAANS010000002">
    <property type="protein sequence ID" value="GAA2084938.1"/>
    <property type="molecule type" value="Genomic_DNA"/>
</dbReference>
<feature type="region of interest" description="Disordered" evidence="1">
    <location>
        <begin position="1"/>
        <end position="22"/>
    </location>
</feature>
<feature type="compositionally biased region" description="Polar residues" evidence="1">
    <location>
        <begin position="1"/>
        <end position="19"/>
    </location>
</feature>
<comment type="caution">
    <text evidence="2">The sequence shown here is derived from an EMBL/GenBank/DDBJ whole genome shotgun (WGS) entry which is preliminary data.</text>
</comment>
<dbReference type="RefSeq" id="WP_344549950.1">
    <property type="nucleotide sequence ID" value="NZ_BAAANS010000002.1"/>
</dbReference>
<sequence>MTDTQPQAEQHRPTASTITDPELDALFRRAETAEARLAAAARLLASGNSSPYDRAQIARRLCAGEITPQEARDEDRGE</sequence>
<dbReference type="Proteomes" id="UP001500897">
    <property type="component" value="Unassembled WGS sequence"/>
</dbReference>
<evidence type="ECO:0008006" key="4">
    <source>
        <dbReference type="Google" id="ProtNLM"/>
    </source>
</evidence>
<evidence type="ECO:0000313" key="3">
    <source>
        <dbReference type="Proteomes" id="UP001500897"/>
    </source>
</evidence>
<proteinExistence type="predicted"/>
<evidence type="ECO:0000256" key="1">
    <source>
        <dbReference type="SAM" id="MobiDB-lite"/>
    </source>
</evidence>
<reference evidence="3" key="1">
    <citation type="journal article" date="2019" name="Int. J. Syst. Evol. Microbiol.">
        <title>The Global Catalogue of Microorganisms (GCM) 10K type strain sequencing project: providing services to taxonomists for standard genome sequencing and annotation.</title>
        <authorList>
            <consortium name="The Broad Institute Genomics Platform"/>
            <consortium name="The Broad Institute Genome Sequencing Center for Infectious Disease"/>
            <person name="Wu L."/>
            <person name="Ma J."/>
        </authorList>
    </citation>
    <scope>NUCLEOTIDE SEQUENCE [LARGE SCALE GENOMIC DNA]</scope>
    <source>
        <strain evidence="3">JCM 14559</strain>
    </source>
</reference>
<name>A0ABP5HRG9_9ACTN</name>